<gene>
    <name evidence="8" type="ORF">MT2528_4434</name>
    <name evidence="7" type="ORF">NVI5450_1328</name>
</gene>
<organism evidence="7 10">
    <name type="scientific">Moritella viscosa</name>
    <dbReference type="NCBI Taxonomy" id="80854"/>
    <lineage>
        <taxon>Bacteria</taxon>
        <taxon>Pseudomonadati</taxon>
        <taxon>Pseudomonadota</taxon>
        <taxon>Gammaproteobacteria</taxon>
        <taxon>Alteromonadales</taxon>
        <taxon>Moritellaceae</taxon>
        <taxon>Moritella</taxon>
    </lineage>
</organism>
<name>A0A090ICR2_9GAMM</name>
<evidence type="ECO:0000313" key="10">
    <source>
        <dbReference type="Proteomes" id="UP000183794"/>
    </source>
</evidence>
<dbReference type="Pfam" id="PF01810">
    <property type="entry name" value="LysE"/>
    <property type="match status" value="1"/>
</dbReference>
<dbReference type="EMBL" id="FPLD01000042">
    <property type="protein sequence ID" value="SGY92125.1"/>
    <property type="molecule type" value="Genomic_DNA"/>
</dbReference>
<dbReference type="PANTHER" id="PTHR30086">
    <property type="entry name" value="ARGININE EXPORTER PROTEIN ARGO"/>
    <property type="match status" value="1"/>
</dbReference>
<evidence type="ECO:0000256" key="5">
    <source>
        <dbReference type="ARBA" id="ARBA00023136"/>
    </source>
</evidence>
<keyword evidence="5 6" id="KW-0472">Membrane</keyword>
<comment type="subcellular location">
    <subcellularLocation>
        <location evidence="1">Cell membrane</location>
        <topology evidence="1">Multi-pass membrane protein</topology>
    </subcellularLocation>
</comment>
<dbReference type="GO" id="GO:0015171">
    <property type="term" value="F:amino acid transmembrane transporter activity"/>
    <property type="evidence" value="ECO:0007669"/>
    <property type="project" value="TreeGrafter"/>
</dbReference>
<feature type="transmembrane region" description="Helical" evidence="6">
    <location>
        <begin position="192"/>
        <end position="210"/>
    </location>
</feature>
<dbReference type="EMBL" id="FPLJ01000132">
    <property type="protein sequence ID" value="SGZ02622.1"/>
    <property type="molecule type" value="Genomic_DNA"/>
</dbReference>
<evidence type="ECO:0000256" key="4">
    <source>
        <dbReference type="ARBA" id="ARBA00022989"/>
    </source>
</evidence>
<dbReference type="GO" id="GO:0005886">
    <property type="term" value="C:plasma membrane"/>
    <property type="evidence" value="ECO:0007669"/>
    <property type="project" value="UniProtKB-SubCell"/>
</dbReference>
<evidence type="ECO:0000256" key="6">
    <source>
        <dbReference type="SAM" id="Phobius"/>
    </source>
</evidence>
<evidence type="ECO:0000256" key="3">
    <source>
        <dbReference type="ARBA" id="ARBA00022692"/>
    </source>
</evidence>
<keyword evidence="9" id="KW-1185">Reference proteome</keyword>
<dbReference type="PANTHER" id="PTHR30086:SF20">
    <property type="entry name" value="ARGININE EXPORTER PROTEIN ARGO-RELATED"/>
    <property type="match status" value="1"/>
</dbReference>
<proteinExistence type="predicted"/>
<feature type="transmembrane region" description="Helical" evidence="6">
    <location>
        <begin position="42"/>
        <end position="66"/>
    </location>
</feature>
<feature type="transmembrane region" description="Helical" evidence="6">
    <location>
        <begin position="114"/>
        <end position="139"/>
    </location>
</feature>
<dbReference type="PIRSF" id="PIRSF006324">
    <property type="entry name" value="LeuE"/>
    <property type="match status" value="1"/>
</dbReference>
<dbReference type="RefSeq" id="WP_045110042.1">
    <property type="nucleotide sequence ID" value="NZ_CAWQZC010000054.1"/>
</dbReference>
<dbReference type="Proteomes" id="UP000182660">
    <property type="component" value="Unassembled WGS sequence"/>
</dbReference>
<reference evidence="7 10" key="2">
    <citation type="submission" date="2016-11" db="EMBL/GenBank/DDBJ databases">
        <authorList>
            <person name="Jaros S."/>
            <person name="Januszkiewicz K."/>
            <person name="Wedrychowicz H."/>
        </authorList>
    </citation>
    <scope>NUCLEOTIDE SEQUENCE [LARGE SCALE GENOMIC DNA]</scope>
    <source>
        <strain evidence="7">NVI 5450</strain>
    </source>
</reference>
<evidence type="ECO:0000256" key="1">
    <source>
        <dbReference type="ARBA" id="ARBA00004651"/>
    </source>
</evidence>
<dbReference type="KEGG" id="mvs:MVIS_1758"/>
<dbReference type="STRING" id="80854.MVIS_1758"/>
<dbReference type="GeneID" id="61295060"/>
<feature type="transmembrane region" description="Helical" evidence="6">
    <location>
        <begin position="6"/>
        <end position="30"/>
    </location>
</feature>
<dbReference type="OrthoDB" id="9804822at2"/>
<dbReference type="AlphaFoldDB" id="A0A090ICR2"/>
<dbReference type="PATRIC" id="fig|80854.5.peg.1872"/>
<keyword evidence="2" id="KW-1003">Cell membrane</keyword>
<accession>A0A090ICR2</accession>
<feature type="transmembrane region" description="Helical" evidence="6">
    <location>
        <begin position="72"/>
        <end position="93"/>
    </location>
</feature>
<evidence type="ECO:0000313" key="7">
    <source>
        <dbReference type="EMBL" id="SGY92125.1"/>
    </source>
</evidence>
<evidence type="ECO:0000313" key="8">
    <source>
        <dbReference type="EMBL" id="SGZ02622.1"/>
    </source>
</evidence>
<dbReference type="InterPro" id="IPR001123">
    <property type="entry name" value="LeuE-type"/>
</dbReference>
<keyword evidence="3 6" id="KW-0812">Transmembrane</keyword>
<dbReference type="HOGENOM" id="CLU_079569_3_1_6"/>
<sequence length="214" mass="23032">MFGVTELWLFVVSGIMLNLIPGPDSLYVIGRSAGQGFRAGSVGAFGIGAGTLVHILAAAFGLSAILATSAMAFTVVKVIGCIYLLYIGFSMLLSKSKAANVDIEASAENRNTSLSNIFFQGFLTNVLNPKVALFFLAFVPQFIAMDYPNKALSFIFLGVIFNINAMIWCHILAWSSSSISGKVKHNQRLTTYLTKFTGGLFLFFGVKLAMSKQG</sequence>
<protein>
    <submittedName>
        <fullName evidence="7">Transporter transmembrane protein-putative threonine efflux protein</fullName>
    </submittedName>
</protein>
<evidence type="ECO:0000313" key="9">
    <source>
        <dbReference type="Proteomes" id="UP000182660"/>
    </source>
</evidence>
<feature type="transmembrane region" description="Helical" evidence="6">
    <location>
        <begin position="151"/>
        <end position="171"/>
    </location>
</feature>
<keyword evidence="4 6" id="KW-1133">Transmembrane helix</keyword>
<dbReference type="Proteomes" id="UP000183794">
    <property type="component" value="Unassembled WGS sequence"/>
</dbReference>
<evidence type="ECO:0000256" key="2">
    <source>
        <dbReference type="ARBA" id="ARBA00022475"/>
    </source>
</evidence>
<reference evidence="8 9" key="1">
    <citation type="submission" date="2016-11" db="EMBL/GenBank/DDBJ databases">
        <authorList>
            <person name="Klemetsen T."/>
        </authorList>
    </citation>
    <scope>NUCLEOTIDE SEQUENCE [LARGE SCALE GENOMIC DNA]</scope>
    <source>
        <strain evidence="8">MT 2528</strain>
    </source>
</reference>